<evidence type="ECO:0000256" key="11">
    <source>
        <dbReference type="SAM" id="MobiDB-lite"/>
    </source>
</evidence>
<evidence type="ECO:0000259" key="12">
    <source>
        <dbReference type="Pfam" id="PF17946"/>
    </source>
</evidence>
<comment type="similarity">
    <text evidence="10">Belongs to the RecC family.</text>
</comment>
<keyword evidence="6 10" id="KW-0269">Exonuclease</keyword>
<dbReference type="InterPro" id="IPR027417">
    <property type="entry name" value="P-loop_NTPase"/>
</dbReference>
<keyword evidence="1 10" id="KW-0540">Nuclease</keyword>
<dbReference type="EMBL" id="CAJC01000090">
    <property type="protein sequence ID" value="CCI52487.1"/>
    <property type="molecule type" value="Genomic_DNA"/>
</dbReference>
<dbReference type="Gene3D" id="3.40.50.10930">
    <property type="match status" value="1"/>
</dbReference>
<dbReference type="GO" id="GO:0009338">
    <property type="term" value="C:exodeoxyribonuclease V complex"/>
    <property type="evidence" value="ECO:0007669"/>
    <property type="project" value="InterPro"/>
</dbReference>
<evidence type="ECO:0000256" key="5">
    <source>
        <dbReference type="ARBA" id="ARBA00022806"/>
    </source>
</evidence>
<dbReference type="InterPro" id="IPR013986">
    <property type="entry name" value="DExx_box_DNA_helicase_dom_sf"/>
</dbReference>
<evidence type="ECO:0000256" key="2">
    <source>
        <dbReference type="ARBA" id="ARBA00022741"/>
    </source>
</evidence>
<dbReference type="PANTHER" id="PTHR30591">
    <property type="entry name" value="RECBCD ENZYME SUBUNIT RECC"/>
    <property type="match status" value="1"/>
</dbReference>
<evidence type="ECO:0000256" key="9">
    <source>
        <dbReference type="ARBA" id="ARBA00023204"/>
    </source>
</evidence>
<keyword evidence="5 10" id="KW-0347">Helicase</keyword>
<keyword evidence="2 10" id="KW-0547">Nucleotide-binding</keyword>
<name>A0A077MCB0_9MICO</name>
<keyword evidence="9 10" id="KW-0234">DNA repair</keyword>
<accession>A0A077MCB0</accession>
<dbReference type="HAMAP" id="MF_01486">
    <property type="entry name" value="RecC"/>
    <property type="match status" value="1"/>
</dbReference>
<feature type="compositionally biased region" description="Low complexity" evidence="11">
    <location>
        <begin position="804"/>
        <end position="813"/>
    </location>
</feature>
<evidence type="ECO:0000256" key="4">
    <source>
        <dbReference type="ARBA" id="ARBA00022801"/>
    </source>
</evidence>
<evidence type="ECO:0000313" key="14">
    <source>
        <dbReference type="Proteomes" id="UP000035720"/>
    </source>
</evidence>
<dbReference type="Pfam" id="PF04257">
    <property type="entry name" value="Exonuc_V_gamma"/>
    <property type="match status" value="1"/>
</dbReference>
<evidence type="ECO:0000256" key="8">
    <source>
        <dbReference type="ARBA" id="ARBA00023125"/>
    </source>
</evidence>
<dbReference type="SUPFAM" id="SSF52980">
    <property type="entry name" value="Restriction endonuclease-like"/>
    <property type="match status" value="1"/>
</dbReference>
<sequence length="1133" mass="122574">MALHLHRATRTDLLAEGLAALLATPPADPFATELVIVPARGVERWLTQRLSHRLGAVSGDDGVCAGVRFLSPNSLTTLLLETDRDDPWLPDQLVWPLLETIDASLSYAWAAPLAAHLGFPGGRPDDVFRHGRRYSVARRLAGLFHSYATQRPGVLRSWEAAGPDGPWDDGAGGSVPVDLAWQPRLWRAVVTRLGLPTPTTRHDATVARLTTDPDSFDLPARVSLFGHTRIPVSELELLRAGAIHREVHLWLPHPSPALWGRLAATGDAGPTPRRADASQLVVEHPLLVSLGRDLRELQRQLRVAGPALDDEIQTPTAPPRSWLAWLQADLRADAVPDCAAAAARRIGPDDLSIQVHACHGQARQVEVLREALVGLLADDETLEPRDILIMCPDVETYAPLIHAAFGLADIRFDGPAHPGHLLRVQLADRSLAASNPLLAVAARLVELSRGRFAAAELLDLAAAEPVRRRFRFDDDDLERFARWVEQAGIRWGLDAEQRADFNLGNLGANTWRFGLDRLLLGVARAEEPGRPYQRVLPVDDVDSGTLDLVGRVAEFVDRVAAFREAANAASLATDWTRTLIDGTNALTEVPLDELWQRAEVERELTLSPRGDHLPLAHSDIRALLAHRLEGRPGRTNFRTGSLTVCTMVPMRSVPHRVIALLGLDDGVFPRRGAPDGDDLLAREPMTGERDARSEDRQLLLDAVCAATQTLVLTYSGADPQTGAARPPAVPVGEFIDAARAARGIGPDDPDGAPVIRHPLQSFDEATRRSPGGAPATFDPQAVPAVTAVRAARSSARTTNRRRPAPGLVLPGPLPASAADDVTLAQLHDFFADPTRAFLRDRVGVAVRRDDESAAAGIPIELDPLEKWGLGDRLLQQRLSGAGIAEIETAERLRGQLPPGGLGSATLRAVGTTADTIADEVAGALGAALATQPARTADIELDLGGRRLTGTVGRVRGTSYLHATYASLSGKQILETWINHLALCASAGPGEAWTSEIVGRWGTRPKRISLARVAAHPARVFLEDLIELRDLGLTRPLAFAPRTSLAYAKHVYRAKKPTDAALARARDEWARSHDRDAPSVTYLYGASSSLDIWLDPVPPDEFLEALPADSAPPSRFGYTAIRVWRPALYSGADK</sequence>
<dbReference type="STRING" id="1193518.BN13_180010"/>
<keyword evidence="7 10" id="KW-0067">ATP-binding</keyword>
<dbReference type="Gene3D" id="1.10.10.160">
    <property type="match status" value="1"/>
</dbReference>
<gene>
    <name evidence="10 13" type="primary">recC</name>
    <name evidence="13" type="ORF">BN13_180010</name>
</gene>
<protein>
    <recommendedName>
        <fullName evidence="10">RecBCD enzyme subunit RecC</fullName>
    </recommendedName>
    <alternativeName>
        <fullName evidence="10">Exonuclease V subunit RecC</fullName>
        <shortName evidence="10">ExoV subunit RecC</shortName>
    </alternativeName>
    <alternativeName>
        <fullName evidence="10">Helicase/nuclease RecBCD subunit RecC</fullName>
    </alternativeName>
</protein>
<comment type="function">
    <text evidence="10">A helicase/nuclease that prepares dsDNA breaks (DSB) for recombinational DNA repair. Binds to DSBs and unwinds DNA via a highly rapid and processive ATP-dependent bidirectional helicase activity. Unwinds dsDNA until it encounters a Chi (crossover hotspot instigator) sequence from the 3' direction. Cuts ssDNA a few nucleotides 3' to the Chi site. The properties and activities of the enzyme are changed at Chi. The Chi-altered holoenzyme produces a long 3'-ssDNA overhang and facilitates RecA-binding to the ssDNA for homologous DNA recombination and repair. Holoenzyme degrades any linearized DNA that is unable to undergo homologous recombination. In the holoenzyme this subunit recognizes the wild-type Chi sequence, and when added to isolated RecB increases its ATP-dependent helicase processivity.</text>
</comment>
<evidence type="ECO:0000256" key="10">
    <source>
        <dbReference type="HAMAP-Rule" id="MF_01486"/>
    </source>
</evidence>
<dbReference type="Gene3D" id="1.10.10.990">
    <property type="match status" value="1"/>
</dbReference>
<dbReference type="SUPFAM" id="SSF52540">
    <property type="entry name" value="P-loop containing nucleoside triphosphate hydrolases"/>
    <property type="match status" value="2"/>
</dbReference>
<evidence type="ECO:0000256" key="7">
    <source>
        <dbReference type="ARBA" id="ARBA00022840"/>
    </source>
</evidence>
<dbReference type="GO" id="GO:0003677">
    <property type="term" value="F:DNA binding"/>
    <property type="evidence" value="ECO:0007669"/>
    <property type="project" value="UniProtKB-UniRule"/>
</dbReference>
<dbReference type="GO" id="GO:0008854">
    <property type="term" value="F:exodeoxyribonuclease V activity"/>
    <property type="evidence" value="ECO:0007669"/>
    <property type="project" value="InterPro"/>
</dbReference>
<dbReference type="RefSeq" id="WP_053079719.1">
    <property type="nucleotide sequence ID" value="NZ_HF571038.1"/>
</dbReference>
<keyword evidence="4 10" id="KW-0378">Hydrolase</keyword>
<dbReference type="Proteomes" id="UP000035720">
    <property type="component" value="Unassembled WGS sequence"/>
</dbReference>
<dbReference type="NCBIfam" id="TIGR01450">
    <property type="entry name" value="recC"/>
    <property type="match status" value="1"/>
</dbReference>
<comment type="miscellaneous">
    <text evidence="10">In the RecBCD complex, RecB has a slow 3'-5' helicase, an exonuclease activity and loads RecA onto ssDNA, RecD has a fast 5'-3' helicase activity, while RecC stimulates the ATPase and processivity of the RecB helicase and contributes to recognition of the Chi site.</text>
</comment>
<feature type="region of interest" description="Disordered" evidence="11">
    <location>
        <begin position="789"/>
        <end position="813"/>
    </location>
</feature>
<feature type="domain" description="RecC C-terminal" evidence="12">
    <location>
        <begin position="819"/>
        <end position="1049"/>
    </location>
</feature>
<dbReference type="GO" id="GO:0003678">
    <property type="term" value="F:DNA helicase activity"/>
    <property type="evidence" value="ECO:0007669"/>
    <property type="project" value="UniProtKB-UniRule"/>
</dbReference>
<evidence type="ECO:0000256" key="1">
    <source>
        <dbReference type="ARBA" id="ARBA00022722"/>
    </source>
</evidence>
<organism evidence="13 14">
    <name type="scientific">Nostocoides jenkinsii Ben 74</name>
    <dbReference type="NCBI Taxonomy" id="1193518"/>
    <lineage>
        <taxon>Bacteria</taxon>
        <taxon>Bacillati</taxon>
        <taxon>Actinomycetota</taxon>
        <taxon>Actinomycetes</taxon>
        <taxon>Micrococcales</taxon>
        <taxon>Intrasporangiaceae</taxon>
        <taxon>Nostocoides</taxon>
    </lineage>
</organism>
<dbReference type="Gene3D" id="3.40.50.300">
    <property type="entry name" value="P-loop containing nucleotide triphosphate hydrolases"/>
    <property type="match status" value="2"/>
</dbReference>
<dbReference type="OrthoDB" id="9762834at2"/>
<dbReference type="InterPro" id="IPR011335">
    <property type="entry name" value="Restrct_endonuc-II-like"/>
</dbReference>
<proteinExistence type="inferred from homology"/>
<dbReference type="GO" id="GO:0005524">
    <property type="term" value="F:ATP binding"/>
    <property type="evidence" value="ECO:0007669"/>
    <property type="project" value="UniProtKB-UniRule"/>
</dbReference>
<keyword evidence="14" id="KW-1185">Reference proteome</keyword>
<reference evidence="13 14" key="1">
    <citation type="journal article" date="2013" name="ISME J.">
        <title>A metabolic model for members of the genus Tetrasphaera involved in enhanced biological phosphorus removal.</title>
        <authorList>
            <person name="Kristiansen R."/>
            <person name="Nguyen H.T.T."/>
            <person name="Saunders A.M."/>
            <person name="Nielsen J.L."/>
            <person name="Wimmer R."/>
            <person name="Le V.Q."/>
            <person name="McIlroy S.J."/>
            <person name="Petrovski S."/>
            <person name="Seviour R.J."/>
            <person name="Calteau A."/>
            <person name="Nielsen K.L."/>
            <person name="Nielsen P.H."/>
        </authorList>
    </citation>
    <scope>NUCLEOTIDE SEQUENCE [LARGE SCALE GENOMIC DNA]</scope>
    <source>
        <strain evidence="13 14">Ben 74</strain>
    </source>
</reference>
<keyword evidence="3 10" id="KW-0227">DNA damage</keyword>
<dbReference type="PIRSF" id="PIRSF000980">
    <property type="entry name" value="RecC"/>
    <property type="match status" value="1"/>
</dbReference>
<dbReference type="Pfam" id="PF17946">
    <property type="entry name" value="RecC_C"/>
    <property type="match status" value="1"/>
</dbReference>
<keyword evidence="8 10" id="KW-0238">DNA-binding</keyword>
<evidence type="ECO:0000313" key="13">
    <source>
        <dbReference type="EMBL" id="CCI52487.1"/>
    </source>
</evidence>
<comment type="subunit">
    <text evidence="10">Heterotrimer of RecB, RecC and RecD. All subunits contribute to DNA-binding.</text>
</comment>
<evidence type="ECO:0000256" key="6">
    <source>
        <dbReference type="ARBA" id="ARBA00022839"/>
    </source>
</evidence>
<dbReference type="AlphaFoldDB" id="A0A077MCB0"/>
<dbReference type="InterPro" id="IPR006697">
    <property type="entry name" value="RecC"/>
</dbReference>
<dbReference type="PANTHER" id="PTHR30591:SF1">
    <property type="entry name" value="RECBCD ENZYME SUBUNIT RECC"/>
    <property type="match status" value="1"/>
</dbReference>
<dbReference type="InterPro" id="IPR041500">
    <property type="entry name" value="RecC_C"/>
</dbReference>
<dbReference type="GO" id="GO:0000724">
    <property type="term" value="P:double-strand break repair via homologous recombination"/>
    <property type="evidence" value="ECO:0007669"/>
    <property type="project" value="UniProtKB-UniRule"/>
</dbReference>
<comment type="caution">
    <text evidence="13">The sequence shown here is derived from an EMBL/GenBank/DDBJ whole genome shotgun (WGS) entry which is preliminary data.</text>
</comment>
<evidence type="ECO:0000256" key="3">
    <source>
        <dbReference type="ARBA" id="ARBA00022763"/>
    </source>
</evidence>